<sequence length="119" mass="13510">MKDEIRPIETNTVKNFCHGNEKSSAALFTELCEIITSLFVTTILMYLWPLVSTRADSPESVAVRISRKAIFLLSVIYFNDLVLRLFDNVQIEDKFYVVTASVSIISSFLHAYVAHLVYG</sequence>
<dbReference type="EMBL" id="KZ772765">
    <property type="protein sequence ID" value="PTQ32986.1"/>
    <property type="molecule type" value="Genomic_DNA"/>
</dbReference>
<evidence type="ECO:0000313" key="2">
    <source>
        <dbReference type="EMBL" id="PTQ32986.1"/>
    </source>
</evidence>
<evidence type="ECO:0000256" key="1">
    <source>
        <dbReference type="SAM" id="Phobius"/>
    </source>
</evidence>
<keyword evidence="3" id="KW-1185">Reference proteome</keyword>
<evidence type="ECO:0000313" key="3">
    <source>
        <dbReference type="Proteomes" id="UP000244005"/>
    </source>
</evidence>
<feature type="transmembrane region" description="Helical" evidence="1">
    <location>
        <begin position="69"/>
        <end position="86"/>
    </location>
</feature>
<dbReference type="Proteomes" id="UP000244005">
    <property type="component" value="Unassembled WGS sequence"/>
</dbReference>
<protein>
    <submittedName>
        <fullName evidence="2">Uncharacterized protein</fullName>
    </submittedName>
</protein>
<organism evidence="2 3">
    <name type="scientific">Marchantia polymorpha</name>
    <name type="common">Common liverwort</name>
    <name type="synonym">Marchantia aquatica</name>
    <dbReference type="NCBI Taxonomy" id="3197"/>
    <lineage>
        <taxon>Eukaryota</taxon>
        <taxon>Viridiplantae</taxon>
        <taxon>Streptophyta</taxon>
        <taxon>Embryophyta</taxon>
        <taxon>Marchantiophyta</taxon>
        <taxon>Marchantiopsida</taxon>
        <taxon>Marchantiidae</taxon>
        <taxon>Marchantiales</taxon>
        <taxon>Marchantiaceae</taxon>
        <taxon>Marchantia</taxon>
    </lineage>
</organism>
<dbReference type="AlphaFoldDB" id="A0A2R6WGK8"/>
<name>A0A2R6WGK8_MARPO</name>
<feature type="transmembrane region" description="Helical" evidence="1">
    <location>
        <begin position="31"/>
        <end position="49"/>
    </location>
</feature>
<reference evidence="3" key="1">
    <citation type="journal article" date="2017" name="Cell">
        <title>Insights into land plant evolution garnered from the Marchantia polymorpha genome.</title>
        <authorList>
            <person name="Bowman J.L."/>
            <person name="Kohchi T."/>
            <person name="Yamato K.T."/>
            <person name="Jenkins J."/>
            <person name="Shu S."/>
            <person name="Ishizaki K."/>
            <person name="Yamaoka S."/>
            <person name="Nishihama R."/>
            <person name="Nakamura Y."/>
            <person name="Berger F."/>
            <person name="Adam C."/>
            <person name="Aki S.S."/>
            <person name="Althoff F."/>
            <person name="Araki T."/>
            <person name="Arteaga-Vazquez M.A."/>
            <person name="Balasubrmanian S."/>
            <person name="Barry K."/>
            <person name="Bauer D."/>
            <person name="Boehm C.R."/>
            <person name="Briginshaw L."/>
            <person name="Caballero-Perez J."/>
            <person name="Catarino B."/>
            <person name="Chen F."/>
            <person name="Chiyoda S."/>
            <person name="Chovatia M."/>
            <person name="Davies K.M."/>
            <person name="Delmans M."/>
            <person name="Demura T."/>
            <person name="Dierschke T."/>
            <person name="Dolan L."/>
            <person name="Dorantes-Acosta A.E."/>
            <person name="Eklund D.M."/>
            <person name="Florent S.N."/>
            <person name="Flores-Sandoval E."/>
            <person name="Fujiyama A."/>
            <person name="Fukuzawa H."/>
            <person name="Galik B."/>
            <person name="Grimanelli D."/>
            <person name="Grimwood J."/>
            <person name="Grossniklaus U."/>
            <person name="Hamada T."/>
            <person name="Haseloff J."/>
            <person name="Hetherington A.J."/>
            <person name="Higo A."/>
            <person name="Hirakawa Y."/>
            <person name="Hundley H.N."/>
            <person name="Ikeda Y."/>
            <person name="Inoue K."/>
            <person name="Inoue S.I."/>
            <person name="Ishida S."/>
            <person name="Jia Q."/>
            <person name="Kakita M."/>
            <person name="Kanazawa T."/>
            <person name="Kawai Y."/>
            <person name="Kawashima T."/>
            <person name="Kennedy M."/>
            <person name="Kinose K."/>
            <person name="Kinoshita T."/>
            <person name="Kohara Y."/>
            <person name="Koide E."/>
            <person name="Komatsu K."/>
            <person name="Kopischke S."/>
            <person name="Kubo M."/>
            <person name="Kyozuka J."/>
            <person name="Lagercrantz U."/>
            <person name="Lin S.S."/>
            <person name="Lindquist E."/>
            <person name="Lipzen A.M."/>
            <person name="Lu C.W."/>
            <person name="De Luna E."/>
            <person name="Martienssen R.A."/>
            <person name="Minamino N."/>
            <person name="Mizutani M."/>
            <person name="Mizutani M."/>
            <person name="Mochizuki N."/>
            <person name="Monte I."/>
            <person name="Mosher R."/>
            <person name="Nagasaki H."/>
            <person name="Nakagami H."/>
            <person name="Naramoto S."/>
            <person name="Nishitani K."/>
            <person name="Ohtani M."/>
            <person name="Okamoto T."/>
            <person name="Okumura M."/>
            <person name="Phillips J."/>
            <person name="Pollak B."/>
            <person name="Reinders A."/>
            <person name="Rovekamp M."/>
            <person name="Sano R."/>
            <person name="Sawa S."/>
            <person name="Schmid M.W."/>
            <person name="Shirakawa M."/>
            <person name="Solano R."/>
            <person name="Spunde A."/>
            <person name="Suetsugu N."/>
            <person name="Sugano S."/>
            <person name="Sugiyama A."/>
            <person name="Sun R."/>
            <person name="Suzuki Y."/>
            <person name="Takenaka M."/>
            <person name="Takezawa D."/>
            <person name="Tomogane H."/>
            <person name="Tsuzuki M."/>
            <person name="Ueda T."/>
            <person name="Umeda M."/>
            <person name="Ward J.M."/>
            <person name="Watanabe Y."/>
            <person name="Yazaki K."/>
            <person name="Yokoyama R."/>
            <person name="Yoshitake Y."/>
            <person name="Yotsui I."/>
            <person name="Zachgo S."/>
            <person name="Schmutz J."/>
        </authorList>
    </citation>
    <scope>NUCLEOTIDE SEQUENCE [LARGE SCALE GENOMIC DNA]</scope>
    <source>
        <strain evidence="3">Tak-1</strain>
    </source>
</reference>
<keyword evidence="1" id="KW-0812">Transmembrane</keyword>
<accession>A0A2R6WGK8</accession>
<dbReference type="Gramene" id="Mp5g11360.1">
    <property type="protein sequence ID" value="Mp5g11360.1.cds1"/>
    <property type="gene ID" value="Mp5g11360"/>
</dbReference>
<gene>
    <name evidence="2" type="ORF">MARPO_0093s0059</name>
</gene>
<feature type="transmembrane region" description="Helical" evidence="1">
    <location>
        <begin position="95"/>
        <end position="118"/>
    </location>
</feature>
<keyword evidence="1" id="KW-0472">Membrane</keyword>
<proteinExistence type="predicted"/>
<keyword evidence="1" id="KW-1133">Transmembrane helix</keyword>